<feature type="domain" description="HTH lysR-type" evidence="5">
    <location>
        <begin position="7"/>
        <end position="64"/>
    </location>
</feature>
<protein>
    <submittedName>
        <fullName evidence="6">Transcriptional regulator</fullName>
    </submittedName>
</protein>
<dbReference type="Pfam" id="PF00126">
    <property type="entry name" value="HTH_1"/>
    <property type="match status" value="1"/>
</dbReference>
<dbReference type="Pfam" id="PF03466">
    <property type="entry name" value="LysR_substrate"/>
    <property type="match status" value="1"/>
</dbReference>
<comment type="similarity">
    <text evidence="1">Belongs to the LysR transcriptional regulatory family.</text>
</comment>
<comment type="caution">
    <text evidence="6">The sequence shown here is derived from an EMBL/GenBank/DDBJ whole genome shotgun (WGS) entry which is preliminary data.</text>
</comment>
<sequence length="303" mass="33252">MESDVRWSLDQLETLIAVAECGSFSAAARHLGRAQSAVSTAIAHLEIDLGCILFDRSGRLPRLTTAGKALVHEARVVLHQSQRLESRAKSIVQGEEASMVAAVDEALIEMPPVDETLEALAHRFPALQLTLLYGSQDDIAGWVEEGTADLGILLRQPGQGAQWEGVRLAHLQQSLVVGRDHALAHLAVPDASDLAAYRQLMIASRTRGGSDAPLGARFWRLNSFYSMGELAARGLGWAIVPRHIAQYPPFRDRLVTLSGEALGTPPIIEVETISRRDSPRGPIANWLRRTLGERFRDRRRPKS</sequence>
<dbReference type="PRINTS" id="PR00039">
    <property type="entry name" value="HTHLYSR"/>
</dbReference>
<evidence type="ECO:0000259" key="5">
    <source>
        <dbReference type="PROSITE" id="PS50931"/>
    </source>
</evidence>
<dbReference type="PANTHER" id="PTHR30126">
    <property type="entry name" value="HTH-TYPE TRANSCRIPTIONAL REGULATOR"/>
    <property type="match status" value="1"/>
</dbReference>
<evidence type="ECO:0000256" key="4">
    <source>
        <dbReference type="ARBA" id="ARBA00023163"/>
    </source>
</evidence>
<name>A0ABQ2YLW3_9GAMM</name>
<keyword evidence="2" id="KW-0805">Transcription regulation</keyword>
<reference evidence="7" key="1">
    <citation type="journal article" date="2019" name="Int. J. Syst. Evol. Microbiol.">
        <title>The Global Catalogue of Microorganisms (GCM) 10K type strain sequencing project: providing services to taxonomists for standard genome sequencing and annotation.</title>
        <authorList>
            <consortium name="The Broad Institute Genomics Platform"/>
            <consortium name="The Broad Institute Genome Sequencing Center for Infectious Disease"/>
            <person name="Wu L."/>
            <person name="Ma J."/>
        </authorList>
    </citation>
    <scope>NUCLEOTIDE SEQUENCE [LARGE SCALE GENOMIC DNA]</scope>
    <source>
        <strain evidence="7">KCTC 22228</strain>
    </source>
</reference>
<organism evidence="6 7">
    <name type="scientific">Litchfieldella qijiaojingensis</name>
    <dbReference type="NCBI Taxonomy" id="980347"/>
    <lineage>
        <taxon>Bacteria</taxon>
        <taxon>Pseudomonadati</taxon>
        <taxon>Pseudomonadota</taxon>
        <taxon>Gammaproteobacteria</taxon>
        <taxon>Oceanospirillales</taxon>
        <taxon>Halomonadaceae</taxon>
        <taxon>Litchfieldella</taxon>
    </lineage>
</organism>
<keyword evidence="4" id="KW-0804">Transcription</keyword>
<gene>
    <name evidence="6" type="ORF">GCM10007160_15290</name>
</gene>
<dbReference type="Proteomes" id="UP000653056">
    <property type="component" value="Unassembled WGS sequence"/>
</dbReference>
<keyword evidence="3" id="KW-0238">DNA-binding</keyword>
<evidence type="ECO:0000256" key="1">
    <source>
        <dbReference type="ARBA" id="ARBA00009437"/>
    </source>
</evidence>
<keyword evidence="7" id="KW-1185">Reference proteome</keyword>
<dbReference type="Gene3D" id="1.10.10.10">
    <property type="entry name" value="Winged helix-like DNA-binding domain superfamily/Winged helix DNA-binding domain"/>
    <property type="match status" value="1"/>
</dbReference>
<dbReference type="InterPro" id="IPR036388">
    <property type="entry name" value="WH-like_DNA-bd_sf"/>
</dbReference>
<dbReference type="EMBL" id="BMXS01000005">
    <property type="protein sequence ID" value="GGX88747.1"/>
    <property type="molecule type" value="Genomic_DNA"/>
</dbReference>
<dbReference type="Gene3D" id="3.40.190.290">
    <property type="match status" value="1"/>
</dbReference>
<dbReference type="PANTHER" id="PTHR30126:SF91">
    <property type="entry name" value="LYSR FAMILY TRANSCRIPTIONAL REGULATOR"/>
    <property type="match status" value="1"/>
</dbReference>
<proteinExistence type="inferred from homology"/>
<dbReference type="SUPFAM" id="SSF53850">
    <property type="entry name" value="Periplasmic binding protein-like II"/>
    <property type="match status" value="1"/>
</dbReference>
<accession>A0ABQ2YLW3</accession>
<evidence type="ECO:0000313" key="7">
    <source>
        <dbReference type="Proteomes" id="UP000653056"/>
    </source>
</evidence>
<dbReference type="SUPFAM" id="SSF46785">
    <property type="entry name" value="Winged helix' DNA-binding domain"/>
    <property type="match status" value="1"/>
</dbReference>
<dbReference type="InterPro" id="IPR000847">
    <property type="entry name" value="LysR_HTH_N"/>
</dbReference>
<evidence type="ECO:0000313" key="6">
    <source>
        <dbReference type="EMBL" id="GGX88747.1"/>
    </source>
</evidence>
<dbReference type="CDD" id="cd05466">
    <property type="entry name" value="PBP2_LTTR_substrate"/>
    <property type="match status" value="1"/>
</dbReference>
<dbReference type="InterPro" id="IPR036390">
    <property type="entry name" value="WH_DNA-bd_sf"/>
</dbReference>
<evidence type="ECO:0000256" key="2">
    <source>
        <dbReference type="ARBA" id="ARBA00023015"/>
    </source>
</evidence>
<dbReference type="InterPro" id="IPR005119">
    <property type="entry name" value="LysR_subst-bd"/>
</dbReference>
<dbReference type="PROSITE" id="PS50931">
    <property type="entry name" value="HTH_LYSR"/>
    <property type="match status" value="1"/>
</dbReference>
<evidence type="ECO:0000256" key="3">
    <source>
        <dbReference type="ARBA" id="ARBA00023125"/>
    </source>
</evidence>